<dbReference type="EMBL" id="MCFC01000022">
    <property type="protein sequence ID" value="ORY29989.1"/>
    <property type="molecule type" value="Genomic_DNA"/>
</dbReference>
<dbReference type="Gene3D" id="1.25.40.10">
    <property type="entry name" value="Tetratricopeptide repeat domain"/>
    <property type="match status" value="1"/>
</dbReference>
<comment type="subcellular location">
    <subcellularLocation>
        <location evidence="1">Cytoplasm</location>
    </subcellularLocation>
</comment>
<evidence type="ECO:0000313" key="6">
    <source>
        <dbReference type="EMBL" id="ORY29989.1"/>
    </source>
</evidence>
<keyword evidence="4" id="KW-0802">TPR repeat</keyword>
<feature type="compositionally biased region" description="Pro residues" evidence="5">
    <location>
        <begin position="348"/>
        <end position="358"/>
    </location>
</feature>
<sequence>MPSQTISSNATLHALTERLASHSRSLHPFLNSNLSSFSPHSLAAAASAYRQPAPPPSLPVLQLVGRHQDIPASQLPPPLPDAELDGKPSGVPNGVVNGGGHRENRCPAGNAWPERNEHSDKRCSRCEEDELDDFVADMGLVLRREYDCWVEQCWTEAFHHLFTITIPNLLIHLILTGASPTFLRRQIVHGGPDLDYLFTQQMLDLLYQELELRLCGARPSEASSSSTPRPPASPTQPNAQNPPAPRDGVCFHDLGYIHGLSSDEDDHASCLCQLTTCLGCFHHYAVARRGPISLLPYELASAEVSEGWTGGVESAAQAEARRNGWRPVRTKREDLPEGKGFVLNPKPRQVPKPPPMFPHPQMTDVLAVEEHLRWRLKEMGASDPAVENRYGPCTNSLVALEGIDLPDLDSEDGDSKSSTTTKGPKVIKVTRGKGKVRRVVNGVSKKDKDGKDKGKISYLPKEWAEADPAVRNTAVTLTFRHFVKLLHTTATCSSPFSYPSYSQDIQGLDRVHPIALYRRLTEPAVVRRKVPAETRAWIECMDKWAEELGAREKTQGNKLVNENRQAEAIEYYTRAISLDAKKTVYFSNRAVALNTLGQHERAESDCRHIIAKDSKNGKAFYQRAVARRGMGKWREAEADLREVLRFQPGNDSAKKLMGIVKAEVAQLPKQRVEDVMDF</sequence>
<evidence type="ECO:0000256" key="4">
    <source>
        <dbReference type="ARBA" id="ARBA00022803"/>
    </source>
</evidence>
<dbReference type="STRING" id="71784.A0A1Y2B583"/>
<accession>A0A1Y2B583</accession>
<feature type="region of interest" description="Disordered" evidence="5">
    <location>
        <begin position="336"/>
        <end position="358"/>
    </location>
</feature>
<dbReference type="PANTHER" id="PTHR45984:SF1">
    <property type="entry name" value="SPAG1 AXONEMAL DYNEIN ASSEMBLY FACTOR"/>
    <property type="match status" value="1"/>
</dbReference>
<evidence type="ECO:0000313" key="7">
    <source>
        <dbReference type="Proteomes" id="UP000193986"/>
    </source>
</evidence>
<dbReference type="Proteomes" id="UP000193986">
    <property type="component" value="Unassembled WGS sequence"/>
</dbReference>
<dbReference type="GO" id="GO:0031072">
    <property type="term" value="F:heat shock protein binding"/>
    <property type="evidence" value="ECO:0007669"/>
    <property type="project" value="TreeGrafter"/>
</dbReference>
<feature type="compositionally biased region" description="Pro residues" evidence="5">
    <location>
        <begin position="228"/>
        <end position="244"/>
    </location>
</feature>
<name>A0A1Y2B583_9TREE</name>
<dbReference type="OrthoDB" id="629492at2759"/>
<dbReference type="GO" id="GO:0005739">
    <property type="term" value="C:mitochondrion"/>
    <property type="evidence" value="ECO:0007669"/>
    <property type="project" value="TreeGrafter"/>
</dbReference>
<gene>
    <name evidence="6" type="ORF">BCR39DRAFT_466943</name>
</gene>
<keyword evidence="7" id="KW-1185">Reference proteome</keyword>
<proteinExistence type="predicted"/>
<keyword evidence="3" id="KW-0677">Repeat</keyword>
<dbReference type="InterPro" id="IPR051982">
    <property type="entry name" value="CiliaryAsmbly_MitoImport"/>
</dbReference>
<evidence type="ECO:0000256" key="1">
    <source>
        <dbReference type="ARBA" id="ARBA00004496"/>
    </source>
</evidence>
<feature type="region of interest" description="Disordered" evidence="5">
    <location>
        <begin position="219"/>
        <end position="244"/>
    </location>
</feature>
<feature type="region of interest" description="Disordered" evidence="5">
    <location>
        <begin position="70"/>
        <end position="117"/>
    </location>
</feature>
<dbReference type="InterPro" id="IPR011990">
    <property type="entry name" value="TPR-like_helical_dom_sf"/>
</dbReference>
<evidence type="ECO:0000256" key="2">
    <source>
        <dbReference type="ARBA" id="ARBA00022490"/>
    </source>
</evidence>
<protein>
    <submittedName>
        <fullName evidence="6">Uncharacterized protein</fullName>
    </submittedName>
</protein>
<reference evidence="6 7" key="1">
    <citation type="submission" date="2016-07" db="EMBL/GenBank/DDBJ databases">
        <title>Pervasive Adenine N6-methylation of Active Genes in Fungi.</title>
        <authorList>
            <consortium name="DOE Joint Genome Institute"/>
            <person name="Mondo S.J."/>
            <person name="Dannebaum R.O."/>
            <person name="Kuo R.C."/>
            <person name="Labutti K."/>
            <person name="Haridas S."/>
            <person name="Kuo A."/>
            <person name="Salamov A."/>
            <person name="Ahrendt S.R."/>
            <person name="Lipzen A."/>
            <person name="Sullivan W."/>
            <person name="Andreopoulos W.B."/>
            <person name="Clum A."/>
            <person name="Lindquist E."/>
            <person name="Daum C."/>
            <person name="Ramamoorthy G.K."/>
            <person name="Gryganskyi A."/>
            <person name="Culley D."/>
            <person name="Magnuson J.K."/>
            <person name="James T.Y."/>
            <person name="O'Malley M.A."/>
            <person name="Stajich J.E."/>
            <person name="Spatafora J.W."/>
            <person name="Visel A."/>
            <person name="Grigoriev I.V."/>
        </authorList>
    </citation>
    <scope>NUCLEOTIDE SEQUENCE [LARGE SCALE GENOMIC DNA]</scope>
    <source>
        <strain evidence="6 7">68-887.2</strain>
    </source>
</reference>
<comment type="caution">
    <text evidence="6">The sequence shown here is derived from an EMBL/GenBank/DDBJ whole genome shotgun (WGS) entry which is preliminary data.</text>
</comment>
<evidence type="ECO:0000256" key="3">
    <source>
        <dbReference type="ARBA" id="ARBA00022737"/>
    </source>
</evidence>
<dbReference type="SMART" id="SM00028">
    <property type="entry name" value="TPR"/>
    <property type="match status" value="3"/>
</dbReference>
<dbReference type="AlphaFoldDB" id="A0A1Y2B583"/>
<dbReference type="InParanoid" id="A0A1Y2B583"/>
<dbReference type="GO" id="GO:0006626">
    <property type="term" value="P:protein targeting to mitochondrion"/>
    <property type="evidence" value="ECO:0007669"/>
    <property type="project" value="TreeGrafter"/>
</dbReference>
<dbReference type="SUPFAM" id="SSF48452">
    <property type="entry name" value="TPR-like"/>
    <property type="match status" value="1"/>
</dbReference>
<dbReference type="InterPro" id="IPR019734">
    <property type="entry name" value="TPR_rpt"/>
</dbReference>
<dbReference type="PANTHER" id="PTHR45984">
    <property type="entry name" value="RNA (RNA) POLYMERASE II ASSOCIATED PROTEIN HOMOLOG"/>
    <property type="match status" value="1"/>
</dbReference>
<dbReference type="GO" id="GO:0005829">
    <property type="term" value="C:cytosol"/>
    <property type="evidence" value="ECO:0007669"/>
    <property type="project" value="TreeGrafter"/>
</dbReference>
<dbReference type="Pfam" id="PF13181">
    <property type="entry name" value="TPR_8"/>
    <property type="match status" value="1"/>
</dbReference>
<keyword evidence="2" id="KW-0963">Cytoplasm</keyword>
<evidence type="ECO:0000256" key="5">
    <source>
        <dbReference type="SAM" id="MobiDB-lite"/>
    </source>
</evidence>
<organism evidence="6 7">
    <name type="scientific">Naematelia encephala</name>
    <dbReference type="NCBI Taxonomy" id="71784"/>
    <lineage>
        <taxon>Eukaryota</taxon>
        <taxon>Fungi</taxon>
        <taxon>Dikarya</taxon>
        <taxon>Basidiomycota</taxon>
        <taxon>Agaricomycotina</taxon>
        <taxon>Tremellomycetes</taxon>
        <taxon>Tremellales</taxon>
        <taxon>Naemateliaceae</taxon>
        <taxon>Naematelia</taxon>
    </lineage>
</organism>